<accession>A0A0D3GI35</accession>
<dbReference type="Gene3D" id="2.90.10.10">
    <property type="entry name" value="Bulb-type lectin domain"/>
    <property type="match status" value="1"/>
</dbReference>
<feature type="domain" description="Apple" evidence="24">
    <location>
        <begin position="334"/>
        <end position="415"/>
    </location>
</feature>
<dbReference type="InterPro" id="IPR036426">
    <property type="entry name" value="Bulb-type_lectin_dom_sf"/>
</dbReference>
<dbReference type="GO" id="GO:0005524">
    <property type="term" value="F:ATP binding"/>
    <property type="evidence" value="ECO:0007669"/>
    <property type="project" value="UniProtKB-UniRule"/>
</dbReference>
<evidence type="ECO:0000259" key="23">
    <source>
        <dbReference type="PROSITE" id="PS50927"/>
    </source>
</evidence>
<dbReference type="InterPro" id="IPR000858">
    <property type="entry name" value="S_locus_glycoprot_dom"/>
</dbReference>
<proteinExistence type="predicted"/>
<evidence type="ECO:0000256" key="15">
    <source>
        <dbReference type="ARBA" id="ARBA00023180"/>
    </source>
</evidence>
<dbReference type="PANTHER" id="PTHR47974">
    <property type="entry name" value="OS07G0415500 PROTEIN"/>
    <property type="match status" value="1"/>
</dbReference>
<feature type="binding site" evidence="18">
    <location>
        <position position="550"/>
    </location>
    <ligand>
        <name>ATP</name>
        <dbReference type="ChEBI" id="CHEBI:30616"/>
    </ligand>
</feature>
<reference evidence="25" key="2">
    <citation type="submission" date="2015-03" db="UniProtKB">
        <authorList>
            <consortium name="EnsemblPlants"/>
        </authorList>
    </citation>
    <scope>IDENTIFICATION</scope>
</reference>
<comment type="subcellular location">
    <subcellularLocation>
        <location evidence="1">Membrane</location>
        <topology evidence="1">Single-pass type I membrane protein</topology>
    </subcellularLocation>
</comment>
<dbReference type="InterPro" id="IPR001480">
    <property type="entry name" value="Bulb-type_lectin_dom"/>
</dbReference>
<dbReference type="InterPro" id="IPR022059">
    <property type="entry name" value="DUF3615"/>
</dbReference>
<evidence type="ECO:0000313" key="26">
    <source>
        <dbReference type="Proteomes" id="UP000026960"/>
    </source>
</evidence>
<dbReference type="PANTHER" id="PTHR47974:SF33">
    <property type="entry name" value="PROTEIN KINASE DOMAIN-CONTAINING PROTEIN"/>
    <property type="match status" value="1"/>
</dbReference>
<keyword evidence="12 20" id="KW-0472">Membrane</keyword>
<dbReference type="eggNOG" id="ENOG502QRH4">
    <property type="taxonomic scope" value="Eukaryota"/>
</dbReference>
<dbReference type="CDD" id="cd01098">
    <property type="entry name" value="PAN_AP_plant"/>
    <property type="match status" value="1"/>
</dbReference>
<evidence type="ECO:0000313" key="25">
    <source>
        <dbReference type="EnsemblPlants" id="OBART06G19220.2"/>
    </source>
</evidence>
<feature type="transmembrane region" description="Helical" evidence="20">
    <location>
        <begin position="462"/>
        <end position="486"/>
    </location>
</feature>
<evidence type="ECO:0000256" key="11">
    <source>
        <dbReference type="ARBA" id="ARBA00022989"/>
    </source>
</evidence>
<dbReference type="PROSITE" id="PS00108">
    <property type="entry name" value="PROTEIN_KINASE_ST"/>
    <property type="match status" value="1"/>
</dbReference>
<organism evidence="25">
    <name type="scientific">Oryza barthii</name>
    <dbReference type="NCBI Taxonomy" id="65489"/>
    <lineage>
        <taxon>Eukaryota</taxon>
        <taxon>Viridiplantae</taxon>
        <taxon>Streptophyta</taxon>
        <taxon>Embryophyta</taxon>
        <taxon>Tracheophyta</taxon>
        <taxon>Spermatophyta</taxon>
        <taxon>Magnoliopsida</taxon>
        <taxon>Liliopsida</taxon>
        <taxon>Poales</taxon>
        <taxon>Poaceae</taxon>
        <taxon>BOP clade</taxon>
        <taxon>Oryzoideae</taxon>
        <taxon>Oryzeae</taxon>
        <taxon>Oryzinae</taxon>
        <taxon>Oryza</taxon>
    </lineage>
</organism>
<dbReference type="HOGENOM" id="CLU_000288_116_2_1"/>
<keyword evidence="6 20" id="KW-0812">Transmembrane</keyword>
<dbReference type="InterPro" id="IPR008271">
    <property type="entry name" value="Ser/Thr_kinase_AS"/>
</dbReference>
<feature type="region of interest" description="Disordered" evidence="19">
    <location>
        <begin position="882"/>
        <end position="930"/>
    </location>
</feature>
<dbReference type="Pfam" id="PF01453">
    <property type="entry name" value="B_lectin"/>
    <property type="match status" value="1"/>
</dbReference>
<evidence type="ECO:0000256" key="13">
    <source>
        <dbReference type="ARBA" id="ARBA00023157"/>
    </source>
</evidence>
<dbReference type="EC" id="2.7.11.1" evidence="2"/>
<reference evidence="25" key="1">
    <citation type="journal article" date="2009" name="Rice">
        <title>De Novo Next Generation Sequencing of Plant Genomes.</title>
        <authorList>
            <person name="Rounsley S."/>
            <person name="Marri P.R."/>
            <person name="Yu Y."/>
            <person name="He R."/>
            <person name="Sisneros N."/>
            <person name="Goicoechea J.L."/>
            <person name="Lee S.J."/>
            <person name="Angelova A."/>
            <person name="Kudrna D."/>
            <person name="Luo M."/>
            <person name="Affourtit J."/>
            <person name="Desany B."/>
            <person name="Knight J."/>
            <person name="Niazi F."/>
            <person name="Egholm M."/>
            <person name="Wing R.A."/>
        </authorList>
    </citation>
    <scope>NUCLEOTIDE SEQUENCE [LARGE SCALE GENOMIC DNA]</scope>
    <source>
        <strain evidence="25">cv. IRGC 105608</strain>
    </source>
</reference>
<dbReference type="PROSITE" id="PS50011">
    <property type="entry name" value="PROTEIN_KINASE_DOM"/>
    <property type="match status" value="1"/>
</dbReference>
<protein>
    <recommendedName>
        <fullName evidence="2">non-specific serine/threonine protein kinase</fullName>
        <ecNumber evidence="2">2.7.11.1</ecNumber>
    </recommendedName>
</protein>
<feature type="compositionally biased region" description="Basic residues" evidence="19">
    <location>
        <begin position="897"/>
        <end position="911"/>
    </location>
</feature>
<dbReference type="EnsemblPlants" id="OBART06G19220.2">
    <property type="protein sequence ID" value="OBART06G19220.2"/>
    <property type="gene ID" value="OBART06G19220"/>
</dbReference>
<evidence type="ECO:0000256" key="4">
    <source>
        <dbReference type="ARBA" id="ARBA00022536"/>
    </source>
</evidence>
<dbReference type="FunFam" id="2.90.10.10:FF:000006">
    <property type="entry name" value="Serine/threonine-protein kinase"/>
    <property type="match status" value="1"/>
</dbReference>
<dbReference type="GO" id="GO:0048544">
    <property type="term" value="P:recognition of pollen"/>
    <property type="evidence" value="ECO:0007669"/>
    <property type="project" value="InterPro"/>
</dbReference>
<dbReference type="InterPro" id="IPR000719">
    <property type="entry name" value="Prot_kinase_dom"/>
</dbReference>
<dbReference type="GO" id="GO:0004674">
    <property type="term" value="F:protein serine/threonine kinase activity"/>
    <property type="evidence" value="ECO:0007669"/>
    <property type="project" value="UniProtKB-KW"/>
</dbReference>
<evidence type="ECO:0000256" key="3">
    <source>
        <dbReference type="ARBA" id="ARBA00022527"/>
    </source>
</evidence>
<dbReference type="CDD" id="cd14066">
    <property type="entry name" value="STKc_IRAK"/>
    <property type="match status" value="1"/>
</dbReference>
<dbReference type="SMART" id="SM00220">
    <property type="entry name" value="S_TKc"/>
    <property type="match status" value="1"/>
</dbReference>
<dbReference type="InterPro" id="IPR017441">
    <property type="entry name" value="Protein_kinase_ATP_BS"/>
</dbReference>
<evidence type="ECO:0000256" key="7">
    <source>
        <dbReference type="ARBA" id="ARBA00022729"/>
    </source>
</evidence>
<dbReference type="Pfam" id="PF08276">
    <property type="entry name" value="PAN_2"/>
    <property type="match status" value="1"/>
</dbReference>
<evidence type="ECO:0000256" key="9">
    <source>
        <dbReference type="ARBA" id="ARBA00022777"/>
    </source>
</evidence>
<keyword evidence="13" id="KW-1015">Disulfide bond</keyword>
<dbReference type="Gene3D" id="1.10.510.10">
    <property type="entry name" value="Transferase(Phosphotransferase) domain 1"/>
    <property type="match status" value="1"/>
</dbReference>
<dbReference type="Pfam" id="PF00069">
    <property type="entry name" value="Pkinase"/>
    <property type="match status" value="1"/>
</dbReference>
<keyword evidence="26" id="KW-1185">Reference proteome</keyword>
<keyword evidence="5" id="KW-0808">Transferase</keyword>
<evidence type="ECO:0000256" key="5">
    <source>
        <dbReference type="ARBA" id="ARBA00022679"/>
    </source>
</evidence>
<keyword evidence="14" id="KW-0675">Receptor</keyword>
<keyword evidence="11 20" id="KW-1133">Transmembrane helix</keyword>
<dbReference type="Gene3D" id="3.30.200.20">
    <property type="entry name" value="Phosphorylase Kinase, domain 1"/>
    <property type="match status" value="1"/>
</dbReference>
<feature type="chain" id="PRO_5002262613" description="non-specific serine/threonine protein kinase" evidence="21">
    <location>
        <begin position="32"/>
        <end position="1087"/>
    </location>
</feature>
<dbReference type="PROSITE" id="PS50948">
    <property type="entry name" value="PAN"/>
    <property type="match status" value="1"/>
</dbReference>
<evidence type="ECO:0000259" key="22">
    <source>
        <dbReference type="PROSITE" id="PS50011"/>
    </source>
</evidence>
<feature type="region of interest" description="Disordered" evidence="19">
    <location>
        <begin position="841"/>
        <end position="862"/>
    </location>
</feature>
<feature type="signal peptide" evidence="21">
    <location>
        <begin position="1"/>
        <end position="31"/>
    </location>
</feature>
<dbReference type="InterPro" id="IPR011009">
    <property type="entry name" value="Kinase-like_dom_sf"/>
</dbReference>
<evidence type="ECO:0000259" key="24">
    <source>
        <dbReference type="PROSITE" id="PS50948"/>
    </source>
</evidence>
<dbReference type="GO" id="GO:0016020">
    <property type="term" value="C:membrane"/>
    <property type="evidence" value="ECO:0007669"/>
    <property type="project" value="UniProtKB-SubCell"/>
</dbReference>
<dbReference type="PROSITE" id="PS50927">
    <property type="entry name" value="BULB_LECTIN"/>
    <property type="match status" value="1"/>
</dbReference>
<keyword evidence="3" id="KW-0723">Serine/threonine-protein kinase</keyword>
<comment type="catalytic activity">
    <reaction evidence="17">
        <text>L-seryl-[protein] + ATP = O-phospho-L-seryl-[protein] + ADP + H(+)</text>
        <dbReference type="Rhea" id="RHEA:17989"/>
        <dbReference type="Rhea" id="RHEA-COMP:9863"/>
        <dbReference type="Rhea" id="RHEA-COMP:11604"/>
        <dbReference type="ChEBI" id="CHEBI:15378"/>
        <dbReference type="ChEBI" id="CHEBI:29999"/>
        <dbReference type="ChEBI" id="CHEBI:30616"/>
        <dbReference type="ChEBI" id="CHEBI:83421"/>
        <dbReference type="ChEBI" id="CHEBI:456216"/>
        <dbReference type="EC" id="2.7.11.1"/>
    </reaction>
</comment>
<name>A0A0D3GI35_9ORYZ</name>
<feature type="domain" description="Protein kinase" evidence="22">
    <location>
        <begin position="521"/>
        <end position="813"/>
    </location>
</feature>
<comment type="catalytic activity">
    <reaction evidence="16">
        <text>L-threonyl-[protein] + ATP = O-phospho-L-threonyl-[protein] + ADP + H(+)</text>
        <dbReference type="Rhea" id="RHEA:46608"/>
        <dbReference type="Rhea" id="RHEA-COMP:11060"/>
        <dbReference type="Rhea" id="RHEA-COMP:11605"/>
        <dbReference type="ChEBI" id="CHEBI:15378"/>
        <dbReference type="ChEBI" id="CHEBI:30013"/>
        <dbReference type="ChEBI" id="CHEBI:30616"/>
        <dbReference type="ChEBI" id="CHEBI:61977"/>
        <dbReference type="ChEBI" id="CHEBI:456216"/>
        <dbReference type="EC" id="2.7.11.1"/>
    </reaction>
</comment>
<keyword evidence="10 18" id="KW-0067">ATP-binding</keyword>
<evidence type="ECO:0000256" key="14">
    <source>
        <dbReference type="ARBA" id="ARBA00023170"/>
    </source>
</evidence>
<dbReference type="InterPro" id="IPR003609">
    <property type="entry name" value="Pan_app"/>
</dbReference>
<dbReference type="AlphaFoldDB" id="A0A0D3GI35"/>
<dbReference type="Gramene" id="OBART06G19220.2">
    <property type="protein sequence ID" value="OBART06G19220.2"/>
    <property type="gene ID" value="OBART06G19220"/>
</dbReference>
<feature type="domain" description="Bulb-type lectin" evidence="23">
    <location>
        <begin position="32"/>
        <end position="153"/>
    </location>
</feature>
<dbReference type="PROSITE" id="PS00107">
    <property type="entry name" value="PROTEIN_KINASE_ATP"/>
    <property type="match status" value="1"/>
</dbReference>
<evidence type="ECO:0000256" key="1">
    <source>
        <dbReference type="ARBA" id="ARBA00004479"/>
    </source>
</evidence>
<evidence type="ECO:0000256" key="19">
    <source>
        <dbReference type="SAM" id="MobiDB-lite"/>
    </source>
</evidence>
<keyword evidence="8 18" id="KW-0547">Nucleotide-binding</keyword>
<evidence type="ECO:0000256" key="16">
    <source>
        <dbReference type="ARBA" id="ARBA00047899"/>
    </source>
</evidence>
<evidence type="ECO:0000256" key="10">
    <source>
        <dbReference type="ARBA" id="ARBA00022840"/>
    </source>
</evidence>
<dbReference type="STRING" id="65489.A0A0D3GI35"/>
<dbReference type="SMART" id="SM00108">
    <property type="entry name" value="B_lectin"/>
    <property type="match status" value="1"/>
</dbReference>
<evidence type="ECO:0000256" key="18">
    <source>
        <dbReference type="PROSITE-ProRule" id="PRU10141"/>
    </source>
</evidence>
<evidence type="ECO:0000256" key="6">
    <source>
        <dbReference type="ARBA" id="ARBA00022692"/>
    </source>
</evidence>
<evidence type="ECO:0000256" key="20">
    <source>
        <dbReference type="SAM" id="Phobius"/>
    </source>
</evidence>
<feature type="compositionally biased region" description="Pro residues" evidence="19">
    <location>
        <begin position="914"/>
        <end position="927"/>
    </location>
</feature>
<dbReference type="SUPFAM" id="SSF56112">
    <property type="entry name" value="Protein kinase-like (PK-like)"/>
    <property type="match status" value="1"/>
</dbReference>
<evidence type="ECO:0000256" key="8">
    <source>
        <dbReference type="ARBA" id="ARBA00022741"/>
    </source>
</evidence>
<evidence type="ECO:0000256" key="21">
    <source>
        <dbReference type="SAM" id="SignalP"/>
    </source>
</evidence>
<keyword evidence="7 21" id="KW-0732">Signal</keyword>
<evidence type="ECO:0000256" key="17">
    <source>
        <dbReference type="ARBA" id="ARBA00048679"/>
    </source>
</evidence>
<dbReference type="PaxDb" id="65489-OBART06G19220.2"/>
<dbReference type="GO" id="GO:0051707">
    <property type="term" value="P:response to other organism"/>
    <property type="evidence" value="ECO:0007669"/>
    <property type="project" value="UniProtKB-ARBA"/>
</dbReference>
<dbReference type="Pfam" id="PF12274">
    <property type="entry name" value="DUF3615"/>
    <property type="match status" value="1"/>
</dbReference>
<dbReference type="SUPFAM" id="SSF51110">
    <property type="entry name" value="alpha-D-mannose-specific plant lectins"/>
    <property type="match status" value="1"/>
</dbReference>
<dbReference type="FunFam" id="1.10.510.10:FF:000302">
    <property type="entry name" value="Serine/threonine-protein kinase"/>
    <property type="match status" value="1"/>
</dbReference>
<keyword evidence="9" id="KW-0418">Kinase</keyword>
<keyword evidence="4" id="KW-0245">EGF-like domain</keyword>
<evidence type="ECO:0000256" key="2">
    <source>
        <dbReference type="ARBA" id="ARBA00012513"/>
    </source>
</evidence>
<dbReference type="Pfam" id="PF00954">
    <property type="entry name" value="S_locus_glycop"/>
    <property type="match status" value="1"/>
</dbReference>
<dbReference type="Proteomes" id="UP000026960">
    <property type="component" value="Chromosome 6"/>
</dbReference>
<keyword evidence="15" id="KW-0325">Glycoprotein</keyword>
<evidence type="ECO:0000256" key="12">
    <source>
        <dbReference type="ARBA" id="ARBA00023136"/>
    </source>
</evidence>
<dbReference type="FunFam" id="3.30.200.20:FF:000059">
    <property type="entry name" value="S-receptor-like serine/threonine-protein kinase"/>
    <property type="match status" value="1"/>
</dbReference>
<dbReference type="CDD" id="cd00028">
    <property type="entry name" value="B_lectin"/>
    <property type="match status" value="1"/>
</dbReference>
<sequence length="1087" mass="121605">MNTCSPAQAKMVASSASLLLLLIHRLLCISAHDFLSPGASLSEDNVLYSPDGDFACGLYKISPNSCTFSIWFTNSADKTVVWSANPLHPVYTQGSKMELKSDGSMVLTDNSGQIVWTNNVSSSNGEQVQAQLLNTGNLIVKGKGDTILWQSFDSPTDTLLPTQNNTVRIKLTSTNRLLVPGRYSFHFNDQFQLSLFYEENGIPFIYWPNLTRTISGRERMLYNIIPTGTLNSSGHFLESENLTFMAADWGLGIMRRLTLDYDGNLRLYSLNNSSGTWSVTWMAFPQLCNVRGVCGINSICVYTPVPACACPPGYDFIDPSDQSKGCSPRVNITCDVQQKVMFVSLPNTQFLDYDLSPLRYVSLGACENICLKDCNCMGFVYWQGIGKCYPKSVLLSGVSLPHIGSTGTMYLKLPMEEVLEKLQLSERSIPQSRPFGPKYGPDCNANKNLDEHKSGQNESKYLYFYGFLSAIFLAEVTFIVFGWFILRREDKLARGISEVGYEMVTNHFRRYAYRELMIATRKFQGEIGRGASGIVYKGILKDMRAVAVKKLLDINQGEEEFKHELSVIGRIYHMNLVRVWGFCSDDPHRMLISEYVENGSLDKILFGDKGSQALLGWKQRFNIALGVAKGLAYLHHECLEWVIHCDVKPENILLDENMEPKIADFGLAKLLNRGGSKLNVSRIQGTRDYLAPEWVSSLPITAKVDVYSFGVVLLELLKGARVSDLETNEDEEVEMVLGRIIRTLAESLKSDGDGQSWIVEFIDTRLNGRFNDLQARAMMKLAVSCLEEDRGRRPTMESVVEVLVSVDEANDTMMMTSMEKDAPPLPPPPVRYCGVLEDYEQQVDEEPPSPKSPSRVSSPLPLPEQKLSAAYRAELRRQNALIDNGPRYRFRRPGESRRKKKKKKNKKKPKQHYTPPPPPPEPNPPWPAYEVFPTMEPDDPDWMRQSVMCAEAALEHYNAALDVDGRGGGVKYELVRAIISGVIITCRAGYGHVNFIARAAASGGGTLRQEERLFFAEVRNDGESWIPTCLRSLDDEADRVGGLAAADDPPVEIPEITSPSRRNFCFSCNGEIKHPKDGASYHAGHFP</sequence>